<comment type="caution">
    <text evidence="2">The sequence shown here is derived from an EMBL/GenBank/DDBJ whole genome shotgun (WGS) entry which is preliminary data.</text>
</comment>
<protein>
    <submittedName>
        <fullName evidence="2">Helix-turn-helix transcriptional regulator</fullName>
    </submittedName>
</protein>
<evidence type="ECO:0000313" key="2">
    <source>
        <dbReference type="EMBL" id="MBR9970829.1"/>
    </source>
</evidence>
<evidence type="ECO:0000259" key="1">
    <source>
        <dbReference type="PROSITE" id="PS50943"/>
    </source>
</evidence>
<name>A0ABS5I8R5_9PROT</name>
<dbReference type="InterPro" id="IPR010982">
    <property type="entry name" value="Lambda_DNA-bd_dom_sf"/>
</dbReference>
<accession>A0ABS5I8R5</accession>
<dbReference type="RefSeq" id="WP_211546284.1">
    <property type="nucleotide sequence ID" value="NZ_JAGTUF010000001.1"/>
</dbReference>
<dbReference type="InterPro" id="IPR001387">
    <property type="entry name" value="Cro/C1-type_HTH"/>
</dbReference>
<keyword evidence="3" id="KW-1185">Reference proteome</keyword>
<organism evidence="2 3">
    <name type="scientific">Magnetospirillum sulfuroxidans</name>
    <dbReference type="NCBI Taxonomy" id="611300"/>
    <lineage>
        <taxon>Bacteria</taxon>
        <taxon>Pseudomonadati</taxon>
        <taxon>Pseudomonadota</taxon>
        <taxon>Alphaproteobacteria</taxon>
        <taxon>Rhodospirillales</taxon>
        <taxon>Rhodospirillaceae</taxon>
        <taxon>Magnetospirillum</taxon>
    </lineage>
</organism>
<gene>
    <name evidence="2" type="ORF">KEC16_03770</name>
</gene>
<dbReference type="EMBL" id="JAGTUF010000001">
    <property type="protein sequence ID" value="MBR9970829.1"/>
    <property type="molecule type" value="Genomic_DNA"/>
</dbReference>
<evidence type="ECO:0000313" key="3">
    <source>
        <dbReference type="Proteomes" id="UP000680714"/>
    </source>
</evidence>
<reference evidence="2 3" key="1">
    <citation type="submission" date="2021-04" db="EMBL/GenBank/DDBJ databases">
        <title>Magnetospirillum sulfuroxidans sp. nov., a facultative chemolithoautotrophic sulfur-oxidizing alphaproteobacterium isolated from freshwater sediment and proposals for Paramagetospirillum gen. nov., and Magnetospirillaceae fam. nov.</title>
        <authorList>
            <person name="Koziaeva V."/>
            <person name="Geelhoed J.S."/>
            <person name="Sorokin D.Y."/>
            <person name="Grouzdev D.S."/>
        </authorList>
    </citation>
    <scope>NUCLEOTIDE SEQUENCE [LARGE SCALE GENOMIC DNA]</scope>
    <source>
        <strain evidence="2 3">J10</strain>
    </source>
</reference>
<dbReference type="Pfam" id="PF01381">
    <property type="entry name" value="HTH_3"/>
    <property type="match status" value="1"/>
</dbReference>
<proteinExistence type="predicted"/>
<feature type="domain" description="HTH cro/C1-type" evidence="1">
    <location>
        <begin position="21"/>
        <end position="77"/>
    </location>
</feature>
<dbReference type="SUPFAM" id="SSF47413">
    <property type="entry name" value="lambda repressor-like DNA-binding domains"/>
    <property type="match status" value="1"/>
</dbReference>
<dbReference type="Proteomes" id="UP000680714">
    <property type="component" value="Unassembled WGS sequence"/>
</dbReference>
<dbReference type="CDD" id="cd00093">
    <property type="entry name" value="HTH_XRE"/>
    <property type="match status" value="1"/>
</dbReference>
<dbReference type="PROSITE" id="PS50943">
    <property type="entry name" value="HTH_CROC1"/>
    <property type="match status" value="1"/>
</dbReference>
<dbReference type="Gene3D" id="1.10.260.40">
    <property type="entry name" value="lambda repressor-like DNA-binding domains"/>
    <property type="match status" value="1"/>
</dbReference>
<dbReference type="SMART" id="SM00530">
    <property type="entry name" value="HTH_XRE"/>
    <property type="match status" value="1"/>
</dbReference>
<sequence>MAQHVQTGHTAHMPIRTPNRIETLRKNRGWSMEELAARIVPTATASQINKLEKGYTRLNFDWMHKLASALECHPAELLPDPPIVTDSEEKQLLERYRGLSEPDKQTAFRFLDAMSSRKDA</sequence>